<dbReference type="AlphaFoldDB" id="A0A6M3KKK9"/>
<dbReference type="EMBL" id="MT141427">
    <property type="protein sequence ID" value="QJA60978.1"/>
    <property type="molecule type" value="Genomic_DNA"/>
</dbReference>
<evidence type="ECO:0000313" key="2">
    <source>
        <dbReference type="EMBL" id="QJA82563.1"/>
    </source>
</evidence>
<protein>
    <submittedName>
        <fullName evidence="2">Uncharacterized protein</fullName>
    </submittedName>
</protein>
<proteinExistence type="predicted"/>
<sequence length="244" mass="25365">MATAVVAAVKHVMGTGTSYSASNAGGAGATSVFVMVNDAASVSSGTYGGVALAEVTKAENNPDIFLWAAGGVPAGNQTFSLVWASSGRSATAWVITTSGVNGGKVNDTYSVTGVAETPHPTQTLDSKPNGIAFDCMMFAKNSSAVHYAPDTGQTELFDEQPNGWATWGASYEVASSTSVVMGISCDGSPADRYGYFAASFDPPRGGSQVITAAIRLWRDFLRDLKADLVPANEFQRRYGHLLAI</sequence>
<name>A0A6M3KKK9_9ZZZZ</name>
<accession>A0A6M3KKK9</accession>
<gene>
    <name evidence="2" type="ORF">MM415A00400_0036</name>
    <name evidence="1" type="ORF">MM415B01011_0013</name>
</gene>
<reference evidence="2" key="1">
    <citation type="submission" date="2020-03" db="EMBL/GenBank/DDBJ databases">
        <title>The deep terrestrial virosphere.</title>
        <authorList>
            <person name="Holmfeldt K."/>
            <person name="Nilsson E."/>
            <person name="Simone D."/>
            <person name="Lopez-Fernandez M."/>
            <person name="Wu X."/>
            <person name="de Brujin I."/>
            <person name="Lundin D."/>
            <person name="Andersson A."/>
            <person name="Bertilsson S."/>
            <person name="Dopson M."/>
        </authorList>
    </citation>
    <scope>NUCLEOTIDE SEQUENCE</scope>
    <source>
        <strain evidence="2">MM415A00400</strain>
        <strain evidence="1">MM415B01011</strain>
    </source>
</reference>
<dbReference type="EMBL" id="MT142490">
    <property type="protein sequence ID" value="QJA82563.1"/>
    <property type="molecule type" value="Genomic_DNA"/>
</dbReference>
<organism evidence="2">
    <name type="scientific">viral metagenome</name>
    <dbReference type="NCBI Taxonomy" id="1070528"/>
    <lineage>
        <taxon>unclassified sequences</taxon>
        <taxon>metagenomes</taxon>
        <taxon>organismal metagenomes</taxon>
    </lineage>
</organism>
<evidence type="ECO:0000313" key="1">
    <source>
        <dbReference type="EMBL" id="QJA60978.1"/>
    </source>
</evidence>